<dbReference type="STRING" id="1440774.Y900_029200"/>
<comment type="caution">
    <text evidence="2">The sequence shown here is derived from an EMBL/GenBank/DDBJ whole genome shotgun (WGS) entry which is preliminary data.</text>
</comment>
<dbReference type="Pfam" id="PF02405">
    <property type="entry name" value="MlaE"/>
    <property type="match status" value="1"/>
</dbReference>
<keyword evidence="1" id="KW-0472">Membrane</keyword>
<accession>A0A064CAK0</accession>
<dbReference type="EMBL" id="JALN02000002">
    <property type="protein sequence ID" value="KDE97330.1"/>
    <property type="molecule type" value="Genomic_DNA"/>
</dbReference>
<dbReference type="GO" id="GO:0043190">
    <property type="term" value="C:ATP-binding cassette (ABC) transporter complex"/>
    <property type="evidence" value="ECO:0007669"/>
    <property type="project" value="InterPro"/>
</dbReference>
<dbReference type="InterPro" id="IPR030802">
    <property type="entry name" value="Permease_MalE"/>
</dbReference>
<evidence type="ECO:0000313" key="2">
    <source>
        <dbReference type="EMBL" id="KDE97330.1"/>
    </source>
</evidence>
<evidence type="ECO:0000256" key="1">
    <source>
        <dbReference type="SAM" id="Phobius"/>
    </source>
</evidence>
<dbReference type="Proteomes" id="UP000022835">
    <property type="component" value="Unassembled WGS sequence"/>
</dbReference>
<organism evidence="2 3">
    <name type="scientific">Mycolicibacterium aromaticivorans JS19b1 = JCM 16368</name>
    <dbReference type="NCBI Taxonomy" id="1440774"/>
    <lineage>
        <taxon>Bacteria</taxon>
        <taxon>Bacillati</taxon>
        <taxon>Actinomycetota</taxon>
        <taxon>Actinomycetes</taxon>
        <taxon>Mycobacteriales</taxon>
        <taxon>Mycobacteriaceae</taxon>
        <taxon>Mycolicibacterium</taxon>
    </lineage>
</organism>
<reference evidence="2" key="1">
    <citation type="submission" date="2014-05" db="EMBL/GenBank/DDBJ databases">
        <title>Genome sequence of Mycobacterium aromaticivorans strain JS19b1T (= DSM 45407T).</title>
        <authorList>
            <person name="Kwak Y."/>
            <person name="Park G.-S."/>
            <person name="Li Q.X."/>
            <person name="Lee S.-E."/>
            <person name="Shin J.-H."/>
        </authorList>
    </citation>
    <scope>NUCLEOTIDE SEQUENCE [LARGE SCALE GENOMIC DNA]</scope>
    <source>
        <strain evidence="2">JS19b1</strain>
    </source>
</reference>
<proteinExistence type="predicted"/>
<feature type="transmembrane region" description="Helical" evidence="1">
    <location>
        <begin position="216"/>
        <end position="237"/>
    </location>
</feature>
<feature type="transmembrane region" description="Helical" evidence="1">
    <location>
        <begin position="166"/>
        <end position="196"/>
    </location>
</feature>
<dbReference type="PANTHER" id="PTHR30188">
    <property type="entry name" value="ABC TRANSPORTER PERMEASE PROTEIN-RELATED"/>
    <property type="match status" value="1"/>
</dbReference>
<evidence type="ECO:0000313" key="3">
    <source>
        <dbReference type="Proteomes" id="UP000022835"/>
    </source>
</evidence>
<keyword evidence="1" id="KW-0812">Transmembrane</keyword>
<dbReference type="RefSeq" id="WP_036348759.1">
    <property type="nucleotide sequence ID" value="NZ_JALN02000002.1"/>
</dbReference>
<dbReference type="GO" id="GO:0005548">
    <property type="term" value="F:phospholipid transporter activity"/>
    <property type="evidence" value="ECO:0007669"/>
    <property type="project" value="TreeGrafter"/>
</dbReference>
<protein>
    <submittedName>
        <fullName evidence="2">ABC transporter permease</fullName>
    </submittedName>
</protein>
<dbReference type="OrthoDB" id="3745645at2"/>
<feature type="transmembrane region" description="Helical" evidence="1">
    <location>
        <begin position="57"/>
        <end position="80"/>
    </location>
</feature>
<gene>
    <name evidence="2" type="ORF">Y900_029200</name>
</gene>
<keyword evidence="1" id="KW-1133">Transmembrane helix</keyword>
<dbReference type="AlphaFoldDB" id="A0A064CAK0"/>
<sequence length="285" mass="29784">MSASMVLRQRFPRTARSLSGWKASWKELGDQARFYGQSIGSIGQAVSIYRAELLRQIASIGLGAGSLAVVGGTVAVVAFLNLSTSGALASQAYNQMSQVGVEALAGFTSAFVNVRLVTPASSAFAFAATIGAGTTAQLGAMKINEEVDALAVMGIRPIAYLASTRVVAGMIVVVPLYCVALLMSFFSVRVITTVFYGQGSGVFDHYFDTFLDPQAVLFSFGVTVAEVLVIMLIHTYYGLNATGGPAGVGEAVGRATRTSLIASQMVILLVTLALYGQTGNFNFAG</sequence>
<feature type="transmembrane region" description="Helical" evidence="1">
    <location>
        <begin position="258"/>
        <end position="276"/>
    </location>
</feature>
<dbReference type="PANTHER" id="PTHR30188:SF13">
    <property type="entry name" value="CONSERVED HYPOTHETICAL INTEGRAL MEMBRANE PROTEIN YRBE3B"/>
    <property type="match status" value="1"/>
</dbReference>
<keyword evidence="3" id="KW-1185">Reference proteome</keyword>
<dbReference type="eggNOG" id="COG0767">
    <property type="taxonomic scope" value="Bacteria"/>
</dbReference>
<name>A0A064CAK0_9MYCO</name>